<evidence type="ECO:0000313" key="2">
    <source>
        <dbReference type="EMBL" id="GAF79944.1"/>
    </source>
</evidence>
<evidence type="ECO:0000256" key="1">
    <source>
        <dbReference type="SAM" id="MobiDB-lite"/>
    </source>
</evidence>
<comment type="caution">
    <text evidence="2">The sequence shown here is derived from an EMBL/GenBank/DDBJ whole genome shotgun (WGS) entry which is preliminary data.</text>
</comment>
<proteinExistence type="predicted"/>
<reference evidence="2" key="1">
    <citation type="journal article" date="2014" name="Front. Microbiol.">
        <title>High frequency of phylogenetically diverse reductive dehalogenase-homologous genes in deep subseafloor sedimentary metagenomes.</title>
        <authorList>
            <person name="Kawai M."/>
            <person name="Futagami T."/>
            <person name="Toyoda A."/>
            <person name="Takaki Y."/>
            <person name="Nishi S."/>
            <person name="Hori S."/>
            <person name="Arai W."/>
            <person name="Tsubouchi T."/>
            <person name="Morono Y."/>
            <person name="Uchiyama I."/>
            <person name="Ito T."/>
            <person name="Fujiyama A."/>
            <person name="Inagaki F."/>
            <person name="Takami H."/>
        </authorList>
    </citation>
    <scope>NUCLEOTIDE SEQUENCE</scope>
    <source>
        <strain evidence="2">Expedition CK06-06</strain>
    </source>
</reference>
<protein>
    <submittedName>
        <fullName evidence="2">Uncharacterized protein</fullName>
    </submittedName>
</protein>
<dbReference type="EMBL" id="BARS01000610">
    <property type="protein sequence ID" value="GAF79944.1"/>
    <property type="molecule type" value="Genomic_DNA"/>
</dbReference>
<feature type="compositionally biased region" description="Basic and acidic residues" evidence="1">
    <location>
        <begin position="23"/>
        <end position="33"/>
    </location>
</feature>
<organism evidence="2">
    <name type="scientific">marine sediment metagenome</name>
    <dbReference type="NCBI Taxonomy" id="412755"/>
    <lineage>
        <taxon>unclassified sequences</taxon>
        <taxon>metagenomes</taxon>
        <taxon>ecological metagenomes</taxon>
    </lineage>
</organism>
<name>X0SG27_9ZZZZ</name>
<accession>X0SG27</accession>
<dbReference type="AlphaFoldDB" id="X0SG27"/>
<feature type="non-terminal residue" evidence="2">
    <location>
        <position position="1"/>
    </location>
</feature>
<sequence length="33" mass="3728">LFIDSFDPNVAIEHPSQQISSTHMKEGCKPEKN</sequence>
<gene>
    <name evidence="2" type="ORF">S01H1_01413</name>
</gene>
<feature type="region of interest" description="Disordered" evidence="1">
    <location>
        <begin position="1"/>
        <end position="33"/>
    </location>
</feature>